<accession>A0A5B0Q0Z7</accession>
<gene>
    <name evidence="1" type="ORF">PGTUg99_012381</name>
</gene>
<organism evidence="1 2">
    <name type="scientific">Puccinia graminis f. sp. tritici</name>
    <dbReference type="NCBI Taxonomy" id="56615"/>
    <lineage>
        <taxon>Eukaryota</taxon>
        <taxon>Fungi</taxon>
        <taxon>Dikarya</taxon>
        <taxon>Basidiomycota</taxon>
        <taxon>Pucciniomycotina</taxon>
        <taxon>Pucciniomycetes</taxon>
        <taxon>Pucciniales</taxon>
        <taxon>Pucciniaceae</taxon>
        <taxon>Puccinia</taxon>
    </lineage>
</organism>
<name>A0A5B0Q0Z7_PUCGR</name>
<dbReference type="EMBL" id="VDEP01000309">
    <property type="protein sequence ID" value="KAA1106828.1"/>
    <property type="molecule type" value="Genomic_DNA"/>
</dbReference>
<evidence type="ECO:0000313" key="1">
    <source>
        <dbReference type="EMBL" id="KAA1106828.1"/>
    </source>
</evidence>
<sequence>MPKSEHIHSGYQYSFSHSVACNPKVARALKRFPSDNQIDELLKLAQKQANTLIQFTGMQKVPGVEGGSVTSPVTGDHHAGVSISITKQYCYKSQPSNIEDQSIDDLEDVISEAAMISGDRCTLDHELILDEETHTSLETETTQSSRMSIQTLLNPQGKLIGTP</sequence>
<dbReference type="Proteomes" id="UP000325313">
    <property type="component" value="Unassembled WGS sequence"/>
</dbReference>
<reference evidence="1 2" key="1">
    <citation type="submission" date="2019-05" db="EMBL/GenBank/DDBJ databases">
        <title>Emergence of the Ug99 lineage of the wheat stem rust pathogen through somatic hybridization.</title>
        <authorList>
            <person name="Li F."/>
            <person name="Upadhyaya N.M."/>
            <person name="Sperschneider J."/>
            <person name="Matny O."/>
            <person name="Nguyen-Phuc H."/>
            <person name="Mago R."/>
            <person name="Raley C."/>
            <person name="Miller M.E."/>
            <person name="Silverstein K.A.T."/>
            <person name="Henningsen E."/>
            <person name="Hirsch C.D."/>
            <person name="Visser B."/>
            <person name="Pretorius Z.A."/>
            <person name="Steffenson B.J."/>
            <person name="Schwessinger B."/>
            <person name="Dodds P.N."/>
            <person name="Figueroa M."/>
        </authorList>
    </citation>
    <scope>NUCLEOTIDE SEQUENCE [LARGE SCALE GENOMIC DNA]</scope>
    <source>
        <strain evidence="1 2">Ug99</strain>
    </source>
</reference>
<evidence type="ECO:0000313" key="2">
    <source>
        <dbReference type="Proteomes" id="UP000325313"/>
    </source>
</evidence>
<comment type="caution">
    <text evidence="1">The sequence shown here is derived from an EMBL/GenBank/DDBJ whole genome shotgun (WGS) entry which is preliminary data.</text>
</comment>
<proteinExistence type="predicted"/>
<dbReference type="AlphaFoldDB" id="A0A5B0Q0Z7"/>
<protein>
    <submittedName>
        <fullName evidence="1">Uncharacterized protein</fullName>
    </submittedName>
</protein>